<reference evidence="8" key="1">
    <citation type="submission" date="2020-09" db="EMBL/GenBank/DDBJ databases">
        <title>A novel bacterium of genus Mangrovicoccus, isolated from South China Sea.</title>
        <authorList>
            <person name="Huang H."/>
            <person name="Mo K."/>
            <person name="Hu Y."/>
        </authorList>
    </citation>
    <scope>NUCLEOTIDE SEQUENCE</scope>
    <source>
        <strain evidence="8">HB182678</strain>
    </source>
</reference>
<evidence type="ECO:0000256" key="4">
    <source>
        <dbReference type="ARBA" id="ARBA00023136"/>
    </source>
</evidence>
<dbReference type="Proteomes" id="UP000609121">
    <property type="component" value="Unassembled WGS sequence"/>
</dbReference>
<keyword evidence="3 7" id="KW-0732">Signal</keyword>
<dbReference type="InterPro" id="IPR004872">
    <property type="entry name" value="Lipoprotein_NlpA"/>
</dbReference>
<dbReference type="PANTHER" id="PTHR30429">
    <property type="entry name" value="D-METHIONINE-BINDING LIPOPROTEIN METQ"/>
    <property type="match status" value="1"/>
</dbReference>
<dbReference type="RefSeq" id="WP_193185215.1">
    <property type="nucleotide sequence ID" value="NZ_JACVXA010000064.1"/>
</dbReference>
<evidence type="ECO:0000256" key="5">
    <source>
        <dbReference type="ARBA" id="ARBA00023139"/>
    </source>
</evidence>
<dbReference type="Gene3D" id="3.40.190.10">
    <property type="entry name" value="Periplasmic binding protein-like II"/>
    <property type="match status" value="2"/>
</dbReference>
<keyword evidence="5" id="KW-0564">Palmitate</keyword>
<keyword evidence="6" id="KW-0449">Lipoprotein</keyword>
<keyword evidence="9" id="KW-1185">Reference proteome</keyword>
<comment type="caution">
    <text evidence="8">The sequence shown here is derived from an EMBL/GenBank/DDBJ whole genome shotgun (WGS) entry which is preliminary data.</text>
</comment>
<accession>A0A8J6Z8M8</accession>
<evidence type="ECO:0000256" key="1">
    <source>
        <dbReference type="ARBA" id="ARBA00004635"/>
    </source>
</evidence>
<evidence type="ECO:0000256" key="2">
    <source>
        <dbReference type="ARBA" id="ARBA00008973"/>
    </source>
</evidence>
<evidence type="ECO:0000313" key="8">
    <source>
        <dbReference type="EMBL" id="MBE3639939.1"/>
    </source>
</evidence>
<dbReference type="GO" id="GO:0016020">
    <property type="term" value="C:membrane"/>
    <property type="evidence" value="ECO:0007669"/>
    <property type="project" value="UniProtKB-SubCell"/>
</dbReference>
<protein>
    <submittedName>
        <fullName evidence="8">ABC transporter substrate-binding protein</fullName>
    </submittedName>
</protein>
<comment type="subcellular location">
    <subcellularLocation>
        <location evidence="1">Membrane</location>
        <topology evidence="1">Lipid-anchor</topology>
    </subcellularLocation>
</comment>
<proteinExistence type="inferred from homology"/>
<dbReference type="PANTHER" id="PTHR30429:SF0">
    <property type="entry name" value="METHIONINE-BINDING LIPOPROTEIN METQ"/>
    <property type="match status" value="1"/>
</dbReference>
<name>A0A8J6Z8M8_9RHOB</name>
<gene>
    <name evidence="8" type="ORF">ICN82_17180</name>
</gene>
<dbReference type="EMBL" id="JACVXA010000064">
    <property type="protein sequence ID" value="MBE3639939.1"/>
    <property type="molecule type" value="Genomic_DNA"/>
</dbReference>
<dbReference type="AlphaFoldDB" id="A0A8J6Z8M8"/>
<evidence type="ECO:0000256" key="7">
    <source>
        <dbReference type="SAM" id="SignalP"/>
    </source>
</evidence>
<dbReference type="Pfam" id="PF03180">
    <property type="entry name" value="Lipoprotein_9"/>
    <property type="match status" value="1"/>
</dbReference>
<comment type="similarity">
    <text evidence="2">Belongs to the NlpA lipoprotein family.</text>
</comment>
<evidence type="ECO:0000256" key="6">
    <source>
        <dbReference type="ARBA" id="ARBA00023288"/>
    </source>
</evidence>
<feature type="signal peptide" evidence="7">
    <location>
        <begin position="1"/>
        <end position="26"/>
    </location>
</feature>
<sequence length="277" mass="29168">MTILRNSARFLAILALCASGTGPAAAAETIRLGVSFFPFHSADATRPDLLQAIAPDLQAAGYEVEKVVFLNYAEANPALAAGEIDGNLIQHRLYMDIFNRRAGADLAIAAPVYHATFALYSGTYDTLGAIPDGETVIIPGDGVNTARALMLLQAAGLIGLAPGVTHEARVADVTSNPKGLRFLELPLTAASGAYDEGGRRLAVMYPTFARALDLTGDAERLILEERGEITDAYAISLAVRAGDLDSPATRALAEALQSGAAAQWLRQNYAWASAPAR</sequence>
<organism evidence="8 9">
    <name type="scientific">Mangrovicoccus algicola</name>
    <dbReference type="NCBI Taxonomy" id="2771008"/>
    <lineage>
        <taxon>Bacteria</taxon>
        <taxon>Pseudomonadati</taxon>
        <taxon>Pseudomonadota</taxon>
        <taxon>Alphaproteobacteria</taxon>
        <taxon>Rhodobacterales</taxon>
        <taxon>Paracoccaceae</taxon>
        <taxon>Mangrovicoccus</taxon>
    </lineage>
</organism>
<evidence type="ECO:0000256" key="3">
    <source>
        <dbReference type="ARBA" id="ARBA00022729"/>
    </source>
</evidence>
<evidence type="ECO:0000313" key="9">
    <source>
        <dbReference type="Proteomes" id="UP000609121"/>
    </source>
</evidence>
<dbReference type="SUPFAM" id="SSF53850">
    <property type="entry name" value="Periplasmic binding protein-like II"/>
    <property type="match status" value="1"/>
</dbReference>
<keyword evidence="4" id="KW-0472">Membrane</keyword>
<feature type="chain" id="PRO_5035218222" evidence="7">
    <location>
        <begin position="27"/>
        <end position="277"/>
    </location>
</feature>